<dbReference type="NCBIfam" id="TIGR00369">
    <property type="entry name" value="unchar_dom_1"/>
    <property type="match status" value="1"/>
</dbReference>
<evidence type="ECO:0000313" key="4">
    <source>
        <dbReference type="EMBL" id="MBB4678835.1"/>
    </source>
</evidence>
<dbReference type="CDD" id="cd03443">
    <property type="entry name" value="PaaI_thioesterase"/>
    <property type="match status" value="1"/>
</dbReference>
<dbReference type="InterPro" id="IPR029069">
    <property type="entry name" value="HotDog_dom_sf"/>
</dbReference>
<keyword evidence="5" id="KW-1185">Reference proteome</keyword>
<keyword evidence="2" id="KW-0378">Hydrolase</keyword>
<dbReference type="AlphaFoldDB" id="A0A7W7CCV0"/>
<protein>
    <submittedName>
        <fullName evidence="4">Uncharacterized protein (TIGR00369 family)</fullName>
    </submittedName>
</protein>
<sequence length="156" mass="16898">MGDNEFGALWERSTGEQMLVAMADGRAPLPRHAVPIGLSLREVVRGRVTLRWKPTEDACNSAGQVHGGYLAMVLDDAGAMSCVTLTDRYRPMLTMSLHIDYLRPVLAGVEYVATGVVVHPGKRRMLADAEITDAQGRRVARASGSFTPNLSYNGNA</sequence>
<dbReference type="InterPro" id="IPR039298">
    <property type="entry name" value="ACOT13"/>
</dbReference>
<organism evidence="4 5">
    <name type="scientific">Crossiella cryophila</name>
    <dbReference type="NCBI Taxonomy" id="43355"/>
    <lineage>
        <taxon>Bacteria</taxon>
        <taxon>Bacillati</taxon>
        <taxon>Actinomycetota</taxon>
        <taxon>Actinomycetes</taxon>
        <taxon>Pseudonocardiales</taxon>
        <taxon>Pseudonocardiaceae</taxon>
        <taxon>Crossiella</taxon>
    </lineage>
</organism>
<gene>
    <name evidence="4" type="ORF">HNR67_004953</name>
</gene>
<accession>A0A7W7CCV0</accession>
<evidence type="ECO:0000259" key="3">
    <source>
        <dbReference type="Pfam" id="PF03061"/>
    </source>
</evidence>
<dbReference type="GO" id="GO:0047617">
    <property type="term" value="F:fatty acyl-CoA hydrolase activity"/>
    <property type="evidence" value="ECO:0007669"/>
    <property type="project" value="InterPro"/>
</dbReference>
<comment type="similarity">
    <text evidence="1">Belongs to the thioesterase PaaI family.</text>
</comment>
<proteinExistence type="inferred from homology"/>
<dbReference type="Pfam" id="PF03061">
    <property type="entry name" value="4HBT"/>
    <property type="match status" value="1"/>
</dbReference>
<dbReference type="SUPFAM" id="SSF54637">
    <property type="entry name" value="Thioesterase/thiol ester dehydrase-isomerase"/>
    <property type="match status" value="1"/>
</dbReference>
<dbReference type="Gene3D" id="3.10.129.10">
    <property type="entry name" value="Hotdog Thioesterase"/>
    <property type="match status" value="1"/>
</dbReference>
<dbReference type="PANTHER" id="PTHR21660">
    <property type="entry name" value="THIOESTERASE SUPERFAMILY MEMBER-RELATED"/>
    <property type="match status" value="1"/>
</dbReference>
<dbReference type="RefSeq" id="WP_185004654.1">
    <property type="nucleotide sequence ID" value="NZ_BAAAUI010000052.1"/>
</dbReference>
<dbReference type="InterPro" id="IPR003736">
    <property type="entry name" value="PAAI_dom"/>
</dbReference>
<dbReference type="EMBL" id="JACHMH010000001">
    <property type="protein sequence ID" value="MBB4678835.1"/>
    <property type="molecule type" value="Genomic_DNA"/>
</dbReference>
<reference evidence="4 5" key="1">
    <citation type="submission" date="2020-08" db="EMBL/GenBank/DDBJ databases">
        <title>Sequencing the genomes of 1000 actinobacteria strains.</title>
        <authorList>
            <person name="Klenk H.-P."/>
        </authorList>
    </citation>
    <scope>NUCLEOTIDE SEQUENCE [LARGE SCALE GENOMIC DNA]</scope>
    <source>
        <strain evidence="4 5">DSM 44230</strain>
    </source>
</reference>
<feature type="domain" description="Thioesterase" evidence="3">
    <location>
        <begin position="63"/>
        <end position="139"/>
    </location>
</feature>
<dbReference type="Proteomes" id="UP000533598">
    <property type="component" value="Unassembled WGS sequence"/>
</dbReference>
<name>A0A7W7CCV0_9PSEU</name>
<dbReference type="InterPro" id="IPR006683">
    <property type="entry name" value="Thioestr_dom"/>
</dbReference>
<evidence type="ECO:0000256" key="1">
    <source>
        <dbReference type="ARBA" id="ARBA00008324"/>
    </source>
</evidence>
<evidence type="ECO:0000256" key="2">
    <source>
        <dbReference type="ARBA" id="ARBA00022801"/>
    </source>
</evidence>
<comment type="caution">
    <text evidence="4">The sequence shown here is derived from an EMBL/GenBank/DDBJ whole genome shotgun (WGS) entry which is preliminary data.</text>
</comment>
<evidence type="ECO:0000313" key="5">
    <source>
        <dbReference type="Proteomes" id="UP000533598"/>
    </source>
</evidence>
<dbReference type="PANTHER" id="PTHR21660:SF1">
    <property type="entry name" value="ACYL-COENZYME A THIOESTERASE 13"/>
    <property type="match status" value="1"/>
</dbReference>